<accession>A0A098B4M0</accession>
<sequence length="466" mass="50946">MENTLFIFIFGVVVSFVGWLLLGFVFFFLGKRFFRTGVQRIFNLVVRRLLEDNYSENLMELWSATRRTSVQNIVEIALRAEQGKLIGRPLGSPKPYHNFDNLMFIPAQLVRLPVEREVPIDVSATLGPRVEKPMQLSIPLLIGGMGYGVALSEKAKVALAKAAKQVGTATNSGEGPFLAEERNAAGKFIWQISRYDYGRNPQGIAEADMVEVQMGQGSRLGAHILYPQEIKGKAQKLMGISPVVPLKGYAKLPGINSPLDWPRYVEELRQEAGGKPIGIKIMGGGRLEADLAVAIEAGFDVICIGGAQGGTAASSPTISDDFGLPSLYNLVRAQRYLIEQGVRHEVSLIASGGYDTPGKCLKAIALGADAVNLGTVPLFALVHKQIGKVMPWEPLTQLVYYNSKYKERLDVELAAQNVANVLQSFVLEMEEGIRALGKKSIHDLGPNDLVALDDWTAELTGVPRAW</sequence>
<dbReference type="RefSeq" id="WP_011460909.1">
    <property type="nucleotide sequence ID" value="NZ_JAYFNZ010000001.1"/>
</dbReference>
<keyword evidence="3" id="KW-1133">Transmembrane helix</keyword>
<dbReference type="AlphaFoldDB" id="A0A098B4M0"/>
<dbReference type="Pfam" id="PF01645">
    <property type="entry name" value="Glu_synthase"/>
    <property type="match status" value="1"/>
</dbReference>
<dbReference type="GO" id="GO:0015930">
    <property type="term" value="F:glutamate synthase activity"/>
    <property type="evidence" value="ECO:0007669"/>
    <property type="project" value="InterPro"/>
</dbReference>
<feature type="domain" description="Glutamate synthase" evidence="4">
    <location>
        <begin position="105"/>
        <end position="438"/>
    </location>
</feature>
<dbReference type="InterPro" id="IPR024188">
    <property type="entry name" value="GltB"/>
</dbReference>
<reference evidence="6 7" key="2">
    <citation type="submission" date="2015-12" db="EMBL/GenBank/DDBJ databases">
        <title>Draft Genome Sequence of Desulfitobacterium hafniense Strain DH, a Sulfate-reducing Bacterium Isolated from Paddy Soils.</title>
        <authorList>
            <person name="Bao P."/>
            <person name="Zhang X."/>
            <person name="Li G."/>
        </authorList>
    </citation>
    <scope>NUCLEOTIDE SEQUENCE [LARGE SCALE GENOMIC DNA]</scope>
    <source>
        <strain evidence="6 7">DH</strain>
    </source>
</reference>
<comment type="similarity">
    <text evidence="1 2">Belongs to the glutamate synthase family.</text>
</comment>
<dbReference type="Proteomes" id="UP000054623">
    <property type="component" value="Unassembled WGS sequence"/>
</dbReference>
<organism evidence="5">
    <name type="scientific">Desulfitobacterium hafniense</name>
    <name type="common">Desulfitobacterium frappieri</name>
    <dbReference type="NCBI Taxonomy" id="49338"/>
    <lineage>
        <taxon>Bacteria</taxon>
        <taxon>Bacillati</taxon>
        <taxon>Bacillota</taxon>
        <taxon>Clostridia</taxon>
        <taxon>Eubacteriales</taxon>
        <taxon>Desulfitobacteriaceae</taxon>
        <taxon>Desulfitobacterium</taxon>
    </lineage>
</organism>
<dbReference type="OrthoDB" id="9758182at2"/>
<proteinExistence type="inferred from homology"/>
<dbReference type="InterPro" id="IPR002932">
    <property type="entry name" value="Glu_synthdom"/>
</dbReference>
<protein>
    <submittedName>
        <fullName evidence="5 6">Glutamate synthase</fullName>
    </submittedName>
</protein>
<evidence type="ECO:0000256" key="1">
    <source>
        <dbReference type="ARBA" id="ARBA00009716"/>
    </source>
</evidence>
<dbReference type="GO" id="GO:0006537">
    <property type="term" value="P:glutamate biosynthetic process"/>
    <property type="evidence" value="ECO:0007669"/>
    <property type="project" value="InterPro"/>
</dbReference>
<gene>
    <name evidence="6" type="ORF">AT727_04425</name>
    <name evidence="5" type="ORF">DPCES_3416</name>
</gene>
<evidence type="ECO:0000313" key="5">
    <source>
        <dbReference type="EMBL" id="CDX03302.1"/>
    </source>
</evidence>
<dbReference type="CDD" id="cd02808">
    <property type="entry name" value="GltS_FMN"/>
    <property type="match status" value="1"/>
</dbReference>
<evidence type="ECO:0000256" key="2">
    <source>
        <dbReference type="PIRNR" id="PIRNR006429"/>
    </source>
</evidence>
<dbReference type="Gene3D" id="3.20.20.70">
    <property type="entry name" value="Aldolase class I"/>
    <property type="match status" value="1"/>
</dbReference>
<dbReference type="InterPro" id="IPR013785">
    <property type="entry name" value="Aldolase_TIM"/>
</dbReference>
<dbReference type="EMBL" id="LOCK01000017">
    <property type="protein sequence ID" value="KTE92186.1"/>
    <property type="molecule type" value="Genomic_DNA"/>
</dbReference>
<dbReference type="SUPFAM" id="SSF51395">
    <property type="entry name" value="FMN-linked oxidoreductases"/>
    <property type="match status" value="1"/>
</dbReference>
<dbReference type="EMBL" id="LK996017">
    <property type="protein sequence ID" value="CDX03302.1"/>
    <property type="molecule type" value="Genomic_DNA"/>
</dbReference>
<evidence type="ECO:0000256" key="3">
    <source>
        <dbReference type="SAM" id="Phobius"/>
    </source>
</evidence>
<name>A0A098B4M0_DESHA</name>
<keyword evidence="3" id="KW-0472">Membrane</keyword>
<reference evidence="5" key="1">
    <citation type="submission" date="2014-07" db="EMBL/GenBank/DDBJ databases">
        <authorList>
            <person name="Hornung V.Bastian."/>
        </authorList>
    </citation>
    <scope>NUCLEOTIDE SEQUENCE</scope>
    <source>
        <strain evidence="5">PCE-S</strain>
    </source>
</reference>
<dbReference type="PATRIC" id="fig|49338.4.peg.3672"/>
<keyword evidence="3" id="KW-0812">Transmembrane</keyword>
<dbReference type="PANTHER" id="PTHR43819">
    <property type="entry name" value="ARCHAEAL-TYPE GLUTAMATE SYNTHASE [NADPH]"/>
    <property type="match status" value="1"/>
</dbReference>
<dbReference type="PIRSF" id="PIRSF006429">
    <property type="entry name" value="GOGAT_lg_2"/>
    <property type="match status" value="1"/>
</dbReference>
<dbReference type="PANTHER" id="PTHR43819:SF1">
    <property type="entry name" value="ARCHAEAL-TYPE GLUTAMATE SYNTHASE [NADPH]"/>
    <property type="match status" value="1"/>
</dbReference>
<evidence type="ECO:0000259" key="4">
    <source>
        <dbReference type="Pfam" id="PF01645"/>
    </source>
</evidence>
<feature type="transmembrane region" description="Helical" evidence="3">
    <location>
        <begin position="6"/>
        <end position="30"/>
    </location>
</feature>
<evidence type="ECO:0000313" key="7">
    <source>
        <dbReference type="Proteomes" id="UP000054623"/>
    </source>
</evidence>
<evidence type="ECO:0000313" key="6">
    <source>
        <dbReference type="EMBL" id="KTE92186.1"/>
    </source>
</evidence>